<keyword evidence="1" id="KW-0479">Metal-binding</keyword>
<evidence type="ECO:0000256" key="5">
    <source>
        <dbReference type="ARBA" id="ARBA00022884"/>
    </source>
</evidence>
<dbReference type="GO" id="GO:0010468">
    <property type="term" value="P:regulation of gene expression"/>
    <property type="evidence" value="ECO:0007669"/>
    <property type="project" value="UniProtKB-ARBA"/>
</dbReference>
<evidence type="ECO:0000256" key="6">
    <source>
        <dbReference type="PROSITE-ProRule" id="PRU00266"/>
    </source>
</evidence>
<dbReference type="Pfam" id="PF13771">
    <property type="entry name" value="zf-HC5HC2H"/>
    <property type="match status" value="1"/>
</dbReference>
<dbReference type="Pfam" id="PF00035">
    <property type="entry name" value="dsrm"/>
    <property type="match status" value="3"/>
</dbReference>
<feature type="region of interest" description="Disordered" evidence="7">
    <location>
        <begin position="1965"/>
        <end position="1988"/>
    </location>
</feature>
<feature type="region of interest" description="Disordered" evidence="7">
    <location>
        <begin position="1440"/>
        <end position="1476"/>
    </location>
</feature>
<feature type="domain" description="DRBM" evidence="8">
    <location>
        <begin position="1829"/>
        <end position="1900"/>
    </location>
</feature>
<dbReference type="PANTHER" id="PTHR46054">
    <property type="entry name" value="MATERNAL EFFECT PROTEIN STAUFEN"/>
    <property type="match status" value="1"/>
</dbReference>
<feature type="region of interest" description="Disordered" evidence="7">
    <location>
        <begin position="298"/>
        <end position="318"/>
    </location>
</feature>
<keyword evidence="11" id="KW-1185">Reference proteome</keyword>
<keyword evidence="3" id="KW-0863">Zinc-finger</keyword>
<feature type="compositionally biased region" description="Polar residues" evidence="7">
    <location>
        <begin position="1"/>
        <end position="19"/>
    </location>
</feature>
<dbReference type="Pfam" id="PF16482">
    <property type="entry name" value="Staufen_C"/>
    <property type="match status" value="1"/>
</dbReference>
<dbReference type="GO" id="GO:0008270">
    <property type="term" value="F:zinc ion binding"/>
    <property type="evidence" value="ECO:0007669"/>
    <property type="project" value="UniProtKB-KW"/>
</dbReference>
<dbReference type="GO" id="GO:0048477">
    <property type="term" value="P:oogenesis"/>
    <property type="evidence" value="ECO:0007669"/>
    <property type="project" value="UniProtKB-ARBA"/>
</dbReference>
<dbReference type="GO" id="GO:0005886">
    <property type="term" value="C:plasma membrane"/>
    <property type="evidence" value="ECO:0007669"/>
    <property type="project" value="TreeGrafter"/>
</dbReference>
<dbReference type="InterPro" id="IPR013083">
    <property type="entry name" value="Znf_RING/FYVE/PHD"/>
</dbReference>
<dbReference type="InterPro" id="IPR014720">
    <property type="entry name" value="dsRBD_dom"/>
</dbReference>
<dbReference type="InterPro" id="IPR032478">
    <property type="entry name" value="Staufen_C"/>
</dbReference>
<sequence>MDLSLQSRSLSSTFNNTGPYSMPQDEYEHKHRNMQQSNHQQAPSNNYILPITSLHSTSAENTSAAHQQLPQHLRSTISIPAANTLERVTDLVANLQSCPPTSTILLGSNPKYANLNGKDCERLLPPASAMASASFPGSGSHNSTKNATQYLHDSENYNDSAQIKHSYHGVSETRSTQNPTELINKDCPYISPHHYHQPYMHPQQGRYSLPVASSQNLTISPTLAPKSLPAASQYAHASLRSTLSAVESLSNQMAEHESHRQHQIGIREREEYDLQREHQHGHTSFFPQHYQQLGNEPRTNIQRSPLTPPDLLPLGNAGDNYEKSFNRVICEKESINDVKSSISMNHSSPKPNSLIAFTPANQDNSESSSSNEEFTENGKQTPGKKLVSESTKINVLEKEILLDVSHNKSSADVVQTDSSPKDRTIKCANSLSNSRIESHVMEDQNSSDGEETSFRSTTTTSVITEKPNILLEPNIAQKISEISTKNSNDSNESTSLQMKEDVGPLKLSNKTNKMQRQVLRSNSNSNSSINSFNESILTNDNAINAEDLRLQCKDKSADVINKIKSAPIEVSESQANITFDESVANHSFNGSSNIKSRCVPKEANDSTIIVHDIKKTTPTDDYTAKDVADNHSHSETKADILIDIVENTRKISSNSSVSGSSSAICNDHPEIKSPDKTCFEELLLVITYFQVENKLEEMFAGIEDEPIVRQNSSDITTQASVSCDEKPLELELSVKSSITEQFNSRINRNEKPEFTHLDNKIANTPPKIERSLPTKAAKKSTETCSVLPMKVDADLTSYLTDIQDSKRIRDPSPNHIAEPLDTNEAIAVTNDKSKLCLDDIASSRDDSSSTSVSTELNKIHSGSNKCIKKRNVKTTARQRSAKHKSKAISKANTKAFKATKSSPCDNKQKTQEPAKIRPRQLRNSLPGHDDYTIPNDTILKTSRDADIKHRSPFILIKKDGSISVVNTTSTEDVSEKNTKIKKTSAFIQGRKNVRGLHSSTLSNKYDADTTDSSWICVFCKRGPHKMGLGDLFGPYVASINCDEYLNIVNSISNKIDSEETFAYKRSRTEGMHLNTRNFLAIASRKSDNFCPAAEMISKRRKRHTNEFCLKNDNGTGLGAMVNCNAESNCSDFLLGMCKISDGNYEVWLHEDCAVWAPDIFLVGSQVVGIANSVWNSARAPCSLCFKPGAMVCCLQRDCKLLAHLPCAKEAQWSLDESTFWKRRMQQYPQCSRSYENKIPVNPNTQTDRHLSPCSVRILSRPSKSYRQAIATNNAFDIKHRFNQGQQIPKVKHKVHRAYSGLNTEERQFPGETLNESQTQEHHQTNYLLRPNDPSVHYVNKRYGTIQQTHRSSNEIPENDYSNANLVNNVDVQETSNQLRYRKHKAKASHNYNNVNAVIPIQECKNSSNNAEEESEETINFNPILNGDLRKASPVDVDVDKESNVNTVPDGKSQNWGPEHPGDEHKTTTELNDSSKKENLSALDATFEEKNISEKTPMCLLNDLARYNKISFQYRLTNEIGPAHCKRFTVTLKLGDEQYIAEGCKIKQAQHMAAKEAILKTKYKHPVPKTSRRNNEFGVTPTVELNALAMKMGQQTYYLVDPREMPNPPPQPLPMPPHFTLSHPRHNQHNFPSRYQPRFPIVPSNVITRPPLHQINQFLPPPTPCKITLIVGQEKYIGTGKTLQQAKHDAAARALQVIKAKINDQMESSKEENDDRDEKNGKSPISVVFEIGSKRSLPVDFKVLREVGPAHMRKFTTACVVGSIVTEGEGTGKKNSKKRAAQKMLEELRKLPPLEPAVSPVKRHKLKNAERKIPKRYGNKSGQTTSDKSNPITKLLHWHHIHGEKEPTFELITEDNNKEKSRKQQFVVEVKSKGIAVRGTGSTKKLAKRNAAQNLMISLGIEAQTTESQSNLSPVKELDATSDEKSRISTKQPRSLSLDTIEEELVSANNKVPGILVLKQAKDNKDQNDLTSNKTCETEAVHIEPKNKENKLESVNVATAKGIESNNNVEAASSDATSDSALKNDDTNSNNKKCTQPKVNCFPMKDQLLYLGNLLGFEVSYSDYPKGNHNEFLSIIMLSTNPPQICHGIGTSSEESREDAARCALKILSEMGLNHMKGN</sequence>
<feature type="region of interest" description="Disordered" evidence="7">
    <location>
        <begin position="1806"/>
        <end position="1829"/>
    </location>
</feature>
<dbReference type="CDD" id="cd19859">
    <property type="entry name" value="DSRM_STAU_rpt3"/>
    <property type="match status" value="1"/>
</dbReference>
<dbReference type="FunFam" id="3.30.160.20:FF:000007">
    <property type="entry name" value="Double-stranded RNA-binding protein Staufen homolog 1"/>
    <property type="match status" value="2"/>
</dbReference>
<feature type="compositionally biased region" description="Basic and acidic residues" evidence="7">
    <location>
        <begin position="1459"/>
        <end position="1476"/>
    </location>
</feature>
<dbReference type="EnsemblMetazoa" id="GMOY010723-RA">
    <property type="protein sequence ID" value="GMOY010723-PA"/>
    <property type="gene ID" value="GMOY010723"/>
</dbReference>
<feature type="region of interest" description="Disordered" evidence="7">
    <location>
        <begin position="1702"/>
        <end position="1722"/>
    </location>
</feature>
<dbReference type="SMART" id="SM00358">
    <property type="entry name" value="DSRM"/>
    <property type="match status" value="4"/>
</dbReference>
<dbReference type="GO" id="GO:0098964">
    <property type="term" value="P:anterograde dendritic transport of messenger ribonucleoprotein complex"/>
    <property type="evidence" value="ECO:0007669"/>
    <property type="project" value="TreeGrafter"/>
</dbReference>
<feature type="domain" description="DRBM" evidence="8">
    <location>
        <begin position="1722"/>
        <end position="1789"/>
    </location>
</feature>
<evidence type="ECO:0000256" key="4">
    <source>
        <dbReference type="ARBA" id="ARBA00022833"/>
    </source>
</evidence>
<keyword evidence="4" id="KW-0862">Zinc</keyword>
<feature type="compositionally biased region" description="Low complexity" evidence="7">
    <location>
        <begin position="2010"/>
        <end position="2020"/>
    </location>
</feature>
<feature type="compositionally biased region" description="Polar residues" evidence="7">
    <location>
        <begin position="2026"/>
        <end position="2035"/>
    </location>
</feature>
<feature type="region of interest" description="Disordered" evidence="7">
    <location>
        <begin position="1905"/>
        <end position="1932"/>
    </location>
</feature>
<dbReference type="CDD" id="cd19857">
    <property type="entry name" value="DSRM_STAU_rpt1"/>
    <property type="match status" value="1"/>
</dbReference>
<feature type="compositionally biased region" description="Polar residues" evidence="7">
    <location>
        <begin position="854"/>
        <end position="864"/>
    </location>
</feature>
<feature type="compositionally biased region" description="Basic and acidic residues" evidence="7">
    <location>
        <begin position="1915"/>
        <end position="1926"/>
    </location>
</feature>
<feature type="domain" description="DRBM" evidence="8">
    <location>
        <begin position="1666"/>
        <end position="1699"/>
    </location>
</feature>
<evidence type="ECO:0000259" key="8">
    <source>
        <dbReference type="PROSITE" id="PS50137"/>
    </source>
</evidence>
<dbReference type="CDD" id="cd19861">
    <property type="entry name" value="DSRM_STAU_rpt5"/>
    <property type="match status" value="1"/>
</dbReference>
<proteinExistence type="predicted"/>
<dbReference type="GO" id="GO:0032839">
    <property type="term" value="C:dendrite cytoplasm"/>
    <property type="evidence" value="ECO:0007669"/>
    <property type="project" value="GOC"/>
</dbReference>
<dbReference type="Proteomes" id="UP000092444">
    <property type="component" value="Unassembled WGS sequence"/>
</dbReference>
<dbReference type="InterPro" id="IPR051740">
    <property type="entry name" value="DRBM-containing_protein"/>
</dbReference>
<evidence type="ECO:0000256" key="7">
    <source>
        <dbReference type="SAM" id="MobiDB-lite"/>
    </source>
</evidence>
<protein>
    <recommendedName>
        <fullName evidence="12">PHD-type domain-containing protein</fullName>
    </recommendedName>
</protein>
<feature type="compositionally biased region" description="Polar residues" evidence="7">
    <location>
        <begin position="1443"/>
        <end position="1455"/>
    </location>
</feature>
<organism evidence="10 11">
    <name type="scientific">Glossina morsitans morsitans</name>
    <name type="common">Savannah tsetse fly</name>
    <dbReference type="NCBI Taxonomy" id="37546"/>
    <lineage>
        <taxon>Eukaryota</taxon>
        <taxon>Metazoa</taxon>
        <taxon>Ecdysozoa</taxon>
        <taxon>Arthropoda</taxon>
        <taxon>Hexapoda</taxon>
        <taxon>Insecta</taxon>
        <taxon>Pterygota</taxon>
        <taxon>Neoptera</taxon>
        <taxon>Endopterygota</taxon>
        <taxon>Diptera</taxon>
        <taxon>Brachycera</taxon>
        <taxon>Muscomorpha</taxon>
        <taxon>Hippoboscoidea</taxon>
        <taxon>Glossinidae</taxon>
        <taxon>Glossina</taxon>
    </lineage>
</organism>
<dbReference type="PANTHER" id="PTHR46054:SF3">
    <property type="entry name" value="MATERNAL EFFECT PROTEIN STAUFEN"/>
    <property type="match status" value="1"/>
</dbReference>
<feature type="compositionally biased region" description="Basic and acidic residues" evidence="7">
    <location>
        <begin position="1975"/>
        <end position="1988"/>
    </location>
</feature>
<dbReference type="Gene3D" id="3.30.160.20">
    <property type="match status" value="5"/>
</dbReference>
<dbReference type="EMBL" id="CCAG010005857">
    <property type="status" value="NOT_ANNOTATED_CDS"/>
    <property type="molecule type" value="Genomic_DNA"/>
</dbReference>
<keyword evidence="5 6" id="KW-0694">RNA-binding</keyword>
<evidence type="ECO:0000256" key="3">
    <source>
        <dbReference type="ARBA" id="ARBA00022771"/>
    </source>
</evidence>
<dbReference type="Gene3D" id="3.30.40.10">
    <property type="entry name" value="Zinc/RING finger domain, C3HC4 (zinc finger)"/>
    <property type="match status" value="1"/>
</dbReference>
<evidence type="ECO:0000256" key="2">
    <source>
        <dbReference type="ARBA" id="ARBA00022737"/>
    </source>
</evidence>
<feature type="compositionally biased region" description="Polar residues" evidence="7">
    <location>
        <begin position="1819"/>
        <end position="1829"/>
    </location>
</feature>
<dbReference type="GO" id="GO:0003725">
    <property type="term" value="F:double-stranded RNA binding"/>
    <property type="evidence" value="ECO:0007669"/>
    <property type="project" value="TreeGrafter"/>
</dbReference>
<dbReference type="PROSITE" id="PS50137">
    <property type="entry name" value="DS_RBD"/>
    <property type="match status" value="4"/>
</dbReference>
<feature type="region of interest" description="Disordered" evidence="7">
    <location>
        <begin position="341"/>
        <end position="386"/>
    </location>
</feature>
<accession>A0A1B0GBP1</accession>
<feature type="compositionally biased region" description="Basic and acidic residues" evidence="7">
    <location>
        <begin position="1702"/>
        <end position="1720"/>
    </location>
</feature>
<dbReference type="GO" id="GO:0043025">
    <property type="term" value="C:neuronal cell body"/>
    <property type="evidence" value="ECO:0007669"/>
    <property type="project" value="TreeGrafter"/>
</dbReference>
<feature type="domain" description="PHD-type" evidence="9">
    <location>
        <begin position="1102"/>
        <end position="1232"/>
    </location>
</feature>
<feature type="region of interest" description="Disordered" evidence="7">
    <location>
        <begin position="439"/>
        <end position="459"/>
    </location>
</feature>
<name>A0A1B0GBP1_GLOMM</name>
<dbReference type="InterPro" id="IPR034732">
    <property type="entry name" value="EPHD"/>
</dbReference>
<feature type="region of interest" description="Disordered" evidence="7">
    <location>
        <begin position="1"/>
        <end position="41"/>
    </location>
</feature>
<keyword evidence="2" id="KW-0677">Repeat</keyword>
<dbReference type="GO" id="GO:0010494">
    <property type="term" value="C:cytoplasmic stress granule"/>
    <property type="evidence" value="ECO:0007669"/>
    <property type="project" value="TreeGrafter"/>
</dbReference>
<feature type="compositionally biased region" description="Basic and acidic residues" evidence="7">
    <location>
        <begin position="906"/>
        <end position="915"/>
    </location>
</feature>
<dbReference type="VEuPathDB" id="VectorBase:GMOY010723"/>
<feature type="region of interest" description="Disordered" evidence="7">
    <location>
        <begin position="2005"/>
        <end position="2035"/>
    </location>
</feature>
<evidence type="ECO:0000313" key="11">
    <source>
        <dbReference type="Proteomes" id="UP000092444"/>
    </source>
</evidence>
<reference evidence="10" key="1">
    <citation type="submission" date="2020-05" db="UniProtKB">
        <authorList>
            <consortium name="EnsemblMetazoa"/>
        </authorList>
    </citation>
    <scope>IDENTIFICATION</scope>
    <source>
        <strain evidence="10">Yale</strain>
    </source>
</reference>
<dbReference type="GO" id="GO:0008298">
    <property type="term" value="P:intracellular mRNA localization"/>
    <property type="evidence" value="ECO:0007669"/>
    <property type="project" value="TreeGrafter"/>
</dbReference>
<dbReference type="STRING" id="37546.A0A1B0GBP1"/>
<evidence type="ECO:0000256" key="1">
    <source>
        <dbReference type="ARBA" id="ARBA00022723"/>
    </source>
</evidence>
<dbReference type="SUPFAM" id="SSF54768">
    <property type="entry name" value="dsRNA-binding domain-like"/>
    <property type="match status" value="5"/>
</dbReference>
<evidence type="ECO:0000259" key="9">
    <source>
        <dbReference type="PROSITE" id="PS51805"/>
    </source>
</evidence>
<dbReference type="PROSITE" id="PS51805">
    <property type="entry name" value="EPHD"/>
    <property type="match status" value="1"/>
</dbReference>
<dbReference type="GO" id="GO:0035418">
    <property type="term" value="P:protein localization to synapse"/>
    <property type="evidence" value="ECO:0007669"/>
    <property type="project" value="TreeGrafter"/>
</dbReference>
<dbReference type="GO" id="GO:0003729">
    <property type="term" value="F:mRNA binding"/>
    <property type="evidence" value="ECO:0007669"/>
    <property type="project" value="TreeGrafter"/>
</dbReference>
<dbReference type="CDD" id="cd19858">
    <property type="entry name" value="DSRM_STAU_rpt2"/>
    <property type="match status" value="1"/>
</dbReference>
<feature type="domain" description="DRBM" evidence="8">
    <location>
        <begin position="1495"/>
        <end position="1562"/>
    </location>
</feature>
<feature type="region of interest" description="Disordered" evidence="7">
    <location>
        <begin position="1406"/>
        <end position="1426"/>
    </location>
</feature>
<feature type="region of interest" description="Disordered" evidence="7">
    <location>
        <begin position="841"/>
        <end position="936"/>
    </location>
</feature>
<evidence type="ECO:0008006" key="12">
    <source>
        <dbReference type="Google" id="ProtNLM"/>
    </source>
</evidence>
<feature type="compositionally biased region" description="Polar residues" evidence="7">
    <location>
        <begin position="341"/>
        <end position="351"/>
    </location>
</feature>
<evidence type="ECO:0000313" key="10">
    <source>
        <dbReference type="EnsemblMetazoa" id="GMOY010723-PA"/>
    </source>
</evidence>